<dbReference type="GO" id="GO:0016805">
    <property type="term" value="F:dipeptidase activity"/>
    <property type="evidence" value="ECO:0007669"/>
    <property type="project" value="InterPro"/>
</dbReference>
<dbReference type="PIRSF" id="PIRSF037226">
    <property type="entry name" value="Amidohydrolase_ACY1L2_prd"/>
    <property type="match status" value="1"/>
</dbReference>
<dbReference type="PANTHER" id="PTHR30575">
    <property type="entry name" value="PEPTIDASE M20"/>
    <property type="match status" value="1"/>
</dbReference>
<evidence type="ECO:0000256" key="1">
    <source>
        <dbReference type="ARBA" id="ARBA00022801"/>
    </source>
</evidence>
<dbReference type="InterPro" id="IPR011650">
    <property type="entry name" value="Peptidase_M20_dimer"/>
</dbReference>
<dbReference type="GO" id="GO:0071713">
    <property type="term" value="F:para-aminobenzoyl-glutamate hydrolase activity"/>
    <property type="evidence" value="ECO:0007669"/>
    <property type="project" value="TreeGrafter"/>
</dbReference>
<dbReference type="GO" id="GO:0046657">
    <property type="term" value="P:folic acid catabolic process"/>
    <property type="evidence" value="ECO:0007669"/>
    <property type="project" value="TreeGrafter"/>
</dbReference>
<evidence type="ECO:0000259" key="3">
    <source>
        <dbReference type="Pfam" id="PF07687"/>
    </source>
</evidence>
<accession>A0A6J4VTE9</accession>
<dbReference type="GO" id="GO:0005737">
    <property type="term" value="C:cytoplasm"/>
    <property type="evidence" value="ECO:0007669"/>
    <property type="project" value="TreeGrafter"/>
</dbReference>
<organism evidence="4">
    <name type="scientific">uncultured Thermomicrobiales bacterium</name>
    <dbReference type="NCBI Taxonomy" id="1645740"/>
    <lineage>
        <taxon>Bacteria</taxon>
        <taxon>Pseudomonadati</taxon>
        <taxon>Thermomicrobiota</taxon>
        <taxon>Thermomicrobia</taxon>
        <taxon>Thermomicrobiales</taxon>
        <taxon>environmental samples</taxon>
    </lineage>
</organism>
<comment type="similarity">
    <text evidence="2">Belongs to the peptidase M20A family.</text>
</comment>
<name>A0A6J4VTE9_9BACT</name>
<dbReference type="InterPro" id="IPR002933">
    <property type="entry name" value="Peptidase_M20"/>
</dbReference>
<dbReference type="Gene3D" id="3.30.70.360">
    <property type="match status" value="1"/>
</dbReference>
<dbReference type="InterPro" id="IPR017144">
    <property type="entry name" value="Xaa-Arg_dipeptidase"/>
</dbReference>
<feature type="domain" description="Peptidase M20 dimerisation" evidence="3">
    <location>
        <begin position="180"/>
        <end position="267"/>
    </location>
</feature>
<gene>
    <name evidence="4" type="ORF">AVDCRST_MAG88-4183</name>
</gene>
<dbReference type="SUPFAM" id="SSF55031">
    <property type="entry name" value="Bacterial exopeptidase dimerisation domain"/>
    <property type="match status" value="1"/>
</dbReference>
<dbReference type="AlphaFoldDB" id="A0A6J4VTE9"/>
<dbReference type="InterPro" id="IPR052030">
    <property type="entry name" value="Peptidase_M20/M20A_hydrolases"/>
</dbReference>
<dbReference type="CDD" id="cd05672">
    <property type="entry name" value="M20_ACY1L2-like"/>
    <property type="match status" value="1"/>
</dbReference>
<evidence type="ECO:0000256" key="2">
    <source>
        <dbReference type="PIRNR" id="PIRNR037226"/>
    </source>
</evidence>
<dbReference type="FunFam" id="3.30.70.360:FF:000004">
    <property type="entry name" value="Peptidase M20 domain-containing protein 2"/>
    <property type="match status" value="1"/>
</dbReference>
<sequence length="403" mass="42535">MDELRRAVAGAIDEHGPGIIDVADQIHARPEIGFQEHFASQLMADALRALGYEVEKPVGGLETAFRATKRGKGPGPTIAVLAEYDALAGIGHGCGHNLIAGAALGAAVGLREVIDRLDGVVQIIGTPAEEGGGGKAILADAGVFAGVDAALMVHHAGPHTGAATSYPGDTCLAVSSLSFAFHGKPAHAAADPYNGANALNGVIKLFTGIDALRQHIKADARIHGIITHGGDAPNVTPHFARAHFFVRAADQAYLETLEEKVRKVAEGAALMTETTVEIVREGPTCLDMRPSYVLGRAYEENMRRAGLRLNPTDQRTRGSYSTDFGNISYLVPAVTGHFAISHEEIPGHSQQVVDASRSDFGHEQLLKVSTAMALTALDLFTDPATLAAARDEHARWGELYEGK</sequence>
<dbReference type="EMBL" id="CADCWM010001040">
    <property type="protein sequence ID" value="CAA9587444.1"/>
    <property type="molecule type" value="Genomic_DNA"/>
</dbReference>
<dbReference type="Pfam" id="PF01546">
    <property type="entry name" value="Peptidase_M20"/>
    <property type="match status" value="1"/>
</dbReference>
<dbReference type="InterPro" id="IPR036264">
    <property type="entry name" value="Bact_exopeptidase_dim_dom"/>
</dbReference>
<keyword evidence="1 4" id="KW-0378">Hydrolase</keyword>
<dbReference type="Pfam" id="PF07687">
    <property type="entry name" value="M20_dimer"/>
    <property type="match status" value="1"/>
</dbReference>
<dbReference type="Gene3D" id="3.40.630.10">
    <property type="entry name" value="Zn peptidases"/>
    <property type="match status" value="1"/>
</dbReference>
<evidence type="ECO:0000313" key="4">
    <source>
        <dbReference type="EMBL" id="CAA9587444.1"/>
    </source>
</evidence>
<dbReference type="PANTHER" id="PTHR30575:SF0">
    <property type="entry name" value="XAA-ARG DIPEPTIDASE"/>
    <property type="match status" value="1"/>
</dbReference>
<protein>
    <recommendedName>
        <fullName evidence="2">Peptidase M20 domain-containing protein 2</fullName>
    </recommendedName>
</protein>
<dbReference type="NCBIfam" id="TIGR01891">
    <property type="entry name" value="amidohydrolases"/>
    <property type="match status" value="1"/>
</dbReference>
<dbReference type="SUPFAM" id="SSF53187">
    <property type="entry name" value="Zn-dependent exopeptidases"/>
    <property type="match status" value="1"/>
</dbReference>
<dbReference type="InterPro" id="IPR017439">
    <property type="entry name" value="Amidohydrolase"/>
</dbReference>
<proteinExistence type="inferred from homology"/>
<reference evidence="4" key="1">
    <citation type="submission" date="2020-02" db="EMBL/GenBank/DDBJ databases">
        <authorList>
            <person name="Meier V. D."/>
        </authorList>
    </citation>
    <scope>NUCLEOTIDE SEQUENCE</scope>
    <source>
        <strain evidence="4">AVDCRST_MAG88</strain>
    </source>
</reference>